<name>A0A7W6E9P8_9HYPH</name>
<feature type="compositionally biased region" description="Basic residues" evidence="5">
    <location>
        <begin position="1084"/>
        <end position="1094"/>
    </location>
</feature>
<feature type="compositionally biased region" description="Basic and acidic residues" evidence="5">
    <location>
        <begin position="1049"/>
        <end position="1083"/>
    </location>
</feature>
<dbReference type="InterPro" id="IPR050699">
    <property type="entry name" value="RNA-DNA_Helicase"/>
</dbReference>
<accession>A0A7W6E9P8</accession>
<dbReference type="EC" id="3.6.4.13" evidence="7"/>
<dbReference type="PANTHER" id="PTHR12131">
    <property type="entry name" value="ATP-DEPENDENT RNA AND DNA HELICASE"/>
    <property type="match status" value="1"/>
</dbReference>
<protein>
    <submittedName>
        <fullName evidence="7">ATP-dependent RNA helicase SUPV3L1/SUV3</fullName>
        <ecNumber evidence="7">3.6.4.13</ecNumber>
    </submittedName>
</protein>
<keyword evidence="2 7" id="KW-0378">Hydrolase</keyword>
<keyword evidence="1" id="KW-0547">Nucleotide-binding</keyword>
<feature type="compositionally biased region" description="Basic and acidic residues" evidence="5">
    <location>
        <begin position="1095"/>
        <end position="1117"/>
    </location>
</feature>
<dbReference type="InterPro" id="IPR001650">
    <property type="entry name" value="Helicase_C-like"/>
</dbReference>
<dbReference type="InterPro" id="IPR055206">
    <property type="entry name" value="DEXQc_SUV3"/>
</dbReference>
<evidence type="ECO:0000256" key="1">
    <source>
        <dbReference type="ARBA" id="ARBA00022741"/>
    </source>
</evidence>
<feature type="domain" description="Helicase C-terminal" evidence="6">
    <location>
        <begin position="162"/>
        <end position="322"/>
    </location>
</feature>
<dbReference type="PANTHER" id="PTHR12131:SF1">
    <property type="entry name" value="ATP-DEPENDENT RNA HELICASE SUPV3L1, MITOCHONDRIAL-RELATED"/>
    <property type="match status" value="1"/>
</dbReference>
<dbReference type="Pfam" id="PF00271">
    <property type="entry name" value="Helicase_C"/>
    <property type="match status" value="1"/>
</dbReference>
<dbReference type="Pfam" id="PF22527">
    <property type="entry name" value="DEXQc_Suv3"/>
    <property type="match status" value="1"/>
</dbReference>
<organism evidence="7 8">
    <name type="scientific">Aureimonas pseudogalii</name>
    <dbReference type="NCBI Taxonomy" id="1744844"/>
    <lineage>
        <taxon>Bacteria</taxon>
        <taxon>Pseudomonadati</taxon>
        <taxon>Pseudomonadota</taxon>
        <taxon>Alphaproteobacteria</taxon>
        <taxon>Hyphomicrobiales</taxon>
        <taxon>Aurantimonadaceae</taxon>
        <taxon>Aureimonas</taxon>
    </lineage>
</organism>
<reference evidence="7 8" key="1">
    <citation type="submission" date="2020-08" db="EMBL/GenBank/DDBJ databases">
        <title>Genomic Encyclopedia of Type Strains, Phase IV (KMG-IV): sequencing the most valuable type-strain genomes for metagenomic binning, comparative biology and taxonomic classification.</title>
        <authorList>
            <person name="Goeker M."/>
        </authorList>
    </citation>
    <scope>NUCLEOTIDE SEQUENCE [LARGE SCALE GENOMIC DNA]</scope>
    <source>
        <strain evidence="7 8">DSM 102238</strain>
    </source>
</reference>
<dbReference type="SMART" id="SM00490">
    <property type="entry name" value="HELICc"/>
    <property type="match status" value="1"/>
</dbReference>
<dbReference type="Gene3D" id="3.40.50.300">
    <property type="entry name" value="P-loop containing nucleotide triphosphate hydrolases"/>
    <property type="match status" value="2"/>
</dbReference>
<dbReference type="EMBL" id="JACIEK010000001">
    <property type="protein sequence ID" value="MBB3997312.1"/>
    <property type="molecule type" value="Genomic_DNA"/>
</dbReference>
<keyword evidence="8" id="KW-1185">Reference proteome</keyword>
<proteinExistence type="predicted"/>
<evidence type="ECO:0000256" key="3">
    <source>
        <dbReference type="ARBA" id="ARBA00022806"/>
    </source>
</evidence>
<dbReference type="SUPFAM" id="SSF52540">
    <property type="entry name" value="P-loop containing nucleoside triphosphate hydrolases"/>
    <property type="match status" value="2"/>
</dbReference>
<keyword evidence="4" id="KW-0067">ATP-binding</keyword>
<dbReference type="InterPro" id="IPR027417">
    <property type="entry name" value="P-loop_NTPase"/>
</dbReference>
<feature type="region of interest" description="Disordered" evidence="5">
    <location>
        <begin position="885"/>
        <end position="1134"/>
    </location>
</feature>
<sequence>MDAFHSPRPARRPDSGLDGRGVTAVLGPTNTGKTFLAIERMVAHSSGVIGLPLRLLAREVYSRVVERVGVGAVALITGEEKIKPPNARYQVCTVEAMPRETKAAFVAIDEVQLAADLERGHIFTDRILYTRGTAETLLLGSSTMRGVLERMLPGIQCVTRPRLSQLLYAGSKKITRLPRRSALVAFSAEEVYAIAELIRRQRGGAAVVLGALSPRTRNAQVELYQNGEVDFLVATDAIGMGLNLDVDHVAFAQDWKYDGFQYRQLTPPEFGQIAGRAGRHVRDGTFGVTGRVDPMPQELVEHLESHTFQPVRVVQWRSRKLDFASIDALKRSLDVLPPSEELARALPSVDQRALDFLSRDEGVAKWAKDARSVELLWEACKLPDYRRIAPAQHAEIIASIYADLVRRGTVAEDYMASQVRRADSTEGDIDTLSQRIAEIRTWTYISHRPGWLADPTHWQENTKAIEDRLSDALHERLTKRFVDRRTSVLMKRLRENAFMEAEIGGDGTVLVEGHLVGELQGFRFTPDVKSDGPDAKAVRAAAQKALAGEYDKRAERFFNAPNGDLAMGSDGLLRWLGSPVASLTAGEDPLKPRIVILADDQLAGPARDRVAQRAERFVTYQVSTVLKPLVDLQSAEGVEGAAKGIAYRLYENFGLLQRRDVAEEVRSLDQEARAALRRLGVRFGAYHIFLPALVKPAPANLMTLLWGIANDGRDRPGFGEVTQLLATGRTSVKPDASFDPVFYGLAGYRVLGSRAVRIDILERLADLIRPALAWTPGSSKRPDGAYNGREFIVTPAMMSILGATAGDMDEILKGLGYRSQAIEQREVEAAIASQDEAASAAARAKAAGSAAAATEPVDAAPMDAALIEPATATDGGEDVVSEAAEDVASDAAVNESDATPSAENEPATADATVAEPSGNDEDEAPASDASEAVVDEVGVEATGEDAGSAPVDEPSAESETAASQGEATPVEAASAEAKPEEPPKLVLLWRPHRGENRGRPAGRAGTRPQGRGRGGAGAETGEAVAAPEARSGERRNDRPQRGGAAPVRADAEGRPRSGGKGGERDRRDGSSRGEAGSREERFSHGRGGKGGKPHTTHERDAAGSGGERRVEKPRAIDPDSPFAKLAALKDKLGK</sequence>
<feature type="compositionally biased region" description="Polar residues" evidence="5">
    <location>
        <begin position="957"/>
        <end position="966"/>
    </location>
</feature>
<evidence type="ECO:0000259" key="6">
    <source>
        <dbReference type="PROSITE" id="PS51194"/>
    </source>
</evidence>
<evidence type="ECO:0000313" key="8">
    <source>
        <dbReference type="Proteomes" id="UP000542776"/>
    </source>
</evidence>
<feature type="compositionally biased region" description="Basic and acidic residues" evidence="5">
    <location>
        <begin position="1030"/>
        <end position="1040"/>
    </location>
</feature>
<feature type="compositionally biased region" description="Low complexity" evidence="5">
    <location>
        <begin position="999"/>
        <end position="1009"/>
    </location>
</feature>
<feature type="compositionally biased region" description="Low complexity" evidence="5">
    <location>
        <begin position="1019"/>
        <end position="1029"/>
    </location>
</feature>
<evidence type="ECO:0000256" key="4">
    <source>
        <dbReference type="ARBA" id="ARBA00022840"/>
    </source>
</evidence>
<keyword evidence="3 7" id="KW-0347">Helicase</keyword>
<evidence type="ECO:0000256" key="5">
    <source>
        <dbReference type="SAM" id="MobiDB-lite"/>
    </source>
</evidence>
<evidence type="ECO:0000313" key="7">
    <source>
        <dbReference type="EMBL" id="MBB3997312.1"/>
    </source>
</evidence>
<comment type="caution">
    <text evidence="7">The sequence shown here is derived from an EMBL/GenBank/DDBJ whole genome shotgun (WGS) entry which is preliminary data.</text>
</comment>
<feature type="region of interest" description="Disordered" evidence="5">
    <location>
        <begin position="1"/>
        <end position="22"/>
    </location>
</feature>
<dbReference type="GO" id="GO:0003724">
    <property type="term" value="F:RNA helicase activity"/>
    <property type="evidence" value="ECO:0007669"/>
    <property type="project" value="UniProtKB-EC"/>
</dbReference>
<evidence type="ECO:0000256" key="2">
    <source>
        <dbReference type="ARBA" id="ARBA00022801"/>
    </source>
</evidence>
<dbReference type="GO" id="GO:0016787">
    <property type="term" value="F:hydrolase activity"/>
    <property type="evidence" value="ECO:0007669"/>
    <property type="project" value="UniProtKB-KW"/>
</dbReference>
<dbReference type="AlphaFoldDB" id="A0A7W6E9P8"/>
<dbReference type="PROSITE" id="PS51194">
    <property type="entry name" value="HELICASE_CTER"/>
    <property type="match status" value="1"/>
</dbReference>
<dbReference type="RefSeq" id="WP_183198681.1">
    <property type="nucleotide sequence ID" value="NZ_JACIEK010000001.1"/>
</dbReference>
<gene>
    <name evidence="7" type="ORF">GGR04_001133</name>
</gene>
<dbReference type="GO" id="GO:0005524">
    <property type="term" value="F:ATP binding"/>
    <property type="evidence" value="ECO:0007669"/>
    <property type="project" value="UniProtKB-KW"/>
</dbReference>
<dbReference type="Proteomes" id="UP000542776">
    <property type="component" value="Unassembled WGS sequence"/>
</dbReference>